<comment type="caution">
    <text evidence="1">The sequence shown here is derived from an EMBL/GenBank/DDBJ whole genome shotgun (WGS) entry which is preliminary data.</text>
</comment>
<accession>A0A0A2G9B0</accession>
<dbReference type="SUPFAM" id="SSF160925">
    <property type="entry name" value="PG1388-like"/>
    <property type="match status" value="1"/>
</dbReference>
<dbReference type="Pfam" id="PF11644">
    <property type="entry name" value="DUF3256"/>
    <property type="match status" value="1"/>
</dbReference>
<reference evidence="1 2" key="1">
    <citation type="submission" date="2014-08" db="EMBL/GenBank/DDBJ databases">
        <title>Porphyromonas gingivicanis strain:COT-022_OH1391 Genome sequencing.</title>
        <authorList>
            <person name="Wallis C."/>
            <person name="Deusch O."/>
            <person name="O'Flynn C."/>
            <person name="Davis I."/>
            <person name="Jospin G."/>
            <person name="Darling A.E."/>
            <person name="Coil D.A."/>
            <person name="Alexiev A."/>
            <person name="Horsfall A."/>
            <person name="Kirkwood N."/>
            <person name="Harris S."/>
            <person name="Eisen J.A."/>
        </authorList>
    </citation>
    <scope>NUCLEOTIDE SEQUENCE [LARGE SCALE GENOMIC DNA]</scope>
    <source>
        <strain evidence="2">COT-022 OH1391</strain>
    </source>
</reference>
<name>A0A0A2G9B0_9PORP</name>
<evidence type="ECO:0008006" key="3">
    <source>
        <dbReference type="Google" id="ProtNLM"/>
    </source>
</evidence>
<dbReference type="OrthoDB" id="1098697at2"/>
<dbReference type="AlphaFoldDB" id="A0A0A2G9B0"/>
<dbReference type="Proteomes" id="UP000030134">
    <property type="component" value="Unassembled WGS sequence"/>
</dbReference>
<dbReference type="RefSeq" id="WP_036882588.1">
    <property type="nucleotide sequence ID" value="NZ_JQZW01000002.1"/>
</dbReference>
<gene>
    <name evidence="1" type="ORF">HQ36_00285</name>
</gene>
<dbReference type="InterPro" id="IPR021670">
    <property type="entry name" value="DUF3256"/>
</dbReference>
<protein>
    <recommendedName>
        <fullName evidence="3">DUF3256 domain-containing protein</fullName>
    </recommendedName>
</protein>
<dbReference type="EMBL" id="JQZW01000002">
    <property type="protein sequence ID" value="KGN98970.1"/>
    <property type="molecule type" value="Genomic_DNA"/>
</dbReference>
<proteinExistence type="predicted"/>
<organism evidence="1 2">
    <name type="scientific">Porphyromonas gingivicanis</name>
    <dbReference type="NCBI Taxonomy" id="266762"/>
    <lineage>
        <taxon>Bacteria</taxon>
        <taxon>Pseudomonadati</taxon>
        <taxon>Bacteroidota</taxon>
        <taxon>Bacteroidia</taxon>
        <taxon>Bacteroidales</taxon>
        <taxon>Porphyromonadaceae</taxon>
        <taxon>Porphyromonas</taxon>
    </lineage>
</organism>
<keyword evidence="2" id="KW-1185">Reference proteome</keyword>
<sequence>MRFLNSKVVCTFLIGLCFFFGGEAALAQSIEKRVIPISEELFPLLSKEDCSDFIKNAQQGKEIKDFLGATLKIEVMTNQYLRILSDSGIVDELILLPHRKGEVLCHIRTLEVSSPISFISFYNDRGEQLSQEEFLPSIDGFHFLSPSVDRSSLSFKMIEQLLPYLPMYGTFVEADMSLTLYPSYVSIATEEQKMILQQLLRSEPITLKWKKKGFVLEQ</sequence>
<evidence type="ECO:0000313" key="1">
    <source>
        <dbReference type="EMBL" id="KGN98970.1"/>
    </source>
</evidence>
<evidence type="ECO:0000313" key="2">
    <source>
        <dbReference type="Proteomes" id="UP000030134"/>
    </source>
</evidence>
<dbReference type="STRING" id="266762.HQ36_00285"/>